<dbReference type="STRING" id="71139.A0A059B9A8"/>
<accession>A0A059B9A8</accession>
<evidence type="ECO:0008006" key="2">
    <source>
        <dbReference type="Google" id="ProtNLM"/>
    </source>
</evidence>
<dbReference type="InParanoid" id="A0A059B9A8"/>
<gene>
    <name evidence="1" type="ORF">EUGRSUZ_G00141</name>
</gene>
<name>A0A059B9A8_EUCGR</name>
<dbReference type="InterPro" id="IPR011009">
    <property type="entry name" value="Kinase-like_dom_sf"/>
</dbReference>
<dbReference type="AlphaFoldDB" id="A0A059B9A8"/>
<reference evidence="1" key="1">
    <citation type="submission" date="2013-07" db="EMBL/GenBank/DDBJ databases">
        <title>The genome of Eucalyptus grandis.</title>
        <authorList>
            <person name="Schmutz J."/>
            <person name="Hayes R."/>
            <person name="Myburg A."/>
            <person name="Tuskan G."/>
            <person name="Grattapaglia D."/>
            <person name="Rokhsar D.S."/>
        </authorList>
    </citation>
    <scope>NUCLEOTIDE SEQUENCE</scope>
    <source>
        <tissue evidence="1">Leaf extractions</tissue>
    </source>
</reference>
<dbReference type="EMBL" id="KK198759">
    <property type="protein sequence ID" value="KCW62624.1"/>
    <property type="molecule type" value="Genomic_DNA"/>
</dbReference>
<dbReference type="Gramene" id="KCW62624">
    <property type="protein sequence ID" value="KCW62624"/>
    <property type="gene ID" value="EUGRSUZ_G00141"/>
</dbReference>
<dbReference type="Gene3D" id="1.10.510.10">
    <property type="entry name" value="Transferase(Phosphotransferase) domain 1"/>
    <property type="match status" value="1"/>
</dbReference>
<protein>
    <recommendedName>
        <fullName evidence="2">Serine-threonine/tyrosine-protein kinase catalytic domain-containing protein</fullName>
    </recommendedName>
</protein>
<dbReference type="SUPFAM" id="SSF56112">
    <property type="entry name" value="Protein kinase-like (PK-like)"/>
    <property type="match status" value="1"/>
</dbReference>
<proteinExistence type="predicted"/>
<evidence type="ECO:0000313" key="1">
    <source>
        <dbReference type="EMBL" id="KCW62624.1"/>
    </source>
</evidence>
<sequence length="74" mass="8525">MEEERSLYELIDSRLRNQFSGKCAQIALQLATRCLRPDPDARPWMSEVVEVLKTIQDLPYIASTSNIQDKTGKR</sequence>
<organism evidence="1">
    <name type="scientific">Eucalyptus grandis</name>
    <name type="common">Flooded gum</name>
    <dbReference type="NCBI Taxonomy" id="71139"/>
    <lineage>
        <taxon>Eukaryota</taxon>
        <taxon>Viridiplantae</taxon>
        <taxon>Streptophyta</taxon>
        <taxon>Embryophyta</taxon>
        <taxon>Tracheophyta</taxon>
        <taxon>Spermatophyta</taxon>
        <taxon>Magnoliopsida</taxon>
        <taxon>eudicotyledons</taxon>
        <taxon>Gunneridae</taxon>
        <taxon>Pentapetalae</taxon>
        <taxon>rosids</taxon>
        <taxon>malvids</taxon>
        <taxon>Myrtales</taxon>
        <taxon>Myrtaceae</taxon>
        <taxon>Myrtoideae</taxon>
        <taxon>Eucalypteae</taxon>
        <taxon>Eucalyptus</taxon>
    </lineage>
</organism>